<evidence type="ECO:0000313" key="2">
    <source>
        <dbReference type="EMBL" id="QDG52736.1"/>
    </source>
</evidence>
<evidence type="ECO:0000313" key="3">
    <source>
        <dbReference type="Proteomes" id="UP000315995"/>
    </source>
</evidence>
<dbReference type="Proteomes" id="UP000315995">
    <property type="component" value="Chromosome"/>
</dbReference>
<evidence type="ECO:0000256" key="1">
    <source>
        <dbReference type="SAM" id="SignalP"/>
    </source>
</evidence>
<dbReference type="OrthoDB" id="9765113at2"/>
<protein>
    <recommendedName>
        <fullName evidence="4">DUF1302 domain-containing protein</fullName>
    </recommendedName>
</protein>
<feature type="chain" id="PRO_5030106580" description="DUF1302 domain-containing protein" evidence="1">
    <location>
        <begin position="35"/>
        <end position="479"/>
    </location>
</feature>
<accession>A0A5B8Y9J6</accession>
<dbReference type="EMBL" id="CP041186">
    <property type="protein sequence ID" value="QDG52736.1"/>
    <property type="molecule type" value="Genomic_DNA"/>
</dbReference>
<dbReference type="RefSeq" id="WP_141199201.1">
    <property type="nucleotide sequence ID" value="NZ_CP041186.1"/>
</dbReference>
<organism evidence="2 3">
    <name type="scientific">Persicimonas caeni</name>
    <dbReference type="NCBI Taxonomy" id="2292766"/>
    <lineage>
        <taxon>Bacteria</taxon>
        <taxon>Deltaproteobacteria</taxon>
        <taxon>Bradymonadales</taxon>
        <taxon>Bradymonadaceae</taxon>
        <taxon>Persicimonas</taxon>
    </lineage>
</organism>
<dbReference type="AlphaFoldDB" id="A0A4Y6PWP5"/>
<name>A0A4Y6PWP5_PERCE</name>
<gene>
    <name evidence="2" type="ORF">FIV42_18915</name>
</gene>
<keyword evidence="3" id="KW-1185">Reference proteome</keyword>
<reference evidence="2 3" key="1">
    <citation type="submission" date="2019-06" db="EMBL/GenBank/DDBJ databases">
        <title>Persicimonas caeni gen. nov., sp. nov., a predatory bacterium isolated from solar saltern.</title>
        <authorList>
            <person name="Wang S."/>
        </authorList>
    </citation>
    <scope>NUCLEOTIDE SEQUENCE [LARGE SCALE GENOMIC DNA]</scope>
    <source>
        <strain evidence="2 3">YN101</strain>
    </source>
</reference>
<sequence length="479" mass="51853">MPKRSRHKSTVTARRLAAVCVVAVVLAVSPPETAASDEEAVRGGAAVEMGYGQLGEDSFLNLRLKLGYTFELAQIGCDEDREPESCQTQLRLAAQAPLRLRVQDATPSEGTLLRRADWDEPGDYLRVIRTVEYGHPTETLHAKIGELGPVSLGHGTVVGDFYNVVTVDHYHLGVTGTVNTVYGGFEMLLDDVIAPSVVGGRAFVHPWSFVDTDSILSRVAVGATVVSDVNAPSKLAAADTTSGRTAVDDTYNPVVTEDQATGLLGVDLEVTLLDSEHVGVVPYADYVRHTSLGSGLHAGTFISVRPNESLEFLSKLEYRRVGENYLPDYVGPLYAIERYQFKGWGLNLPAPKVRAAASIDAGASHGFSGSITARMHRLFSVTATYADHQGPANQTVRFRASARPVETVQLGLFYHKQNFDEFSQVLDLDGALVVAESRVGIYGPVFALGTYGRMWRLADNGQYQTIDDWNVGLGASMGF</sequence>
<keyword evidence="1" id="KW-0732">Signal</keyword>
<proteinExistence type="predicted"/>
<evidence type="ECO:0008006" key="4">
    <source>
        <dbReference type="Google" id="ProtNLM"/>
    </source>
</evidence>
<feature type="signal peptide" evidence="1">
    <location>
        <begin position="1"/>
        <end position="34"/>
    </location>
</feature>
<accession>A0A4Y6PWP5</accession>